<feature type="region of interest" description="Disordered" evidence="1">
    <location>
        <begin position="95"/>
        <end position="121"/>
    </location>
</feature>
<proteinExistence type="predicted"/>
<keyword evidence="3" id="KW-1185">Reference proteome</keyword>
<reference evidence="2" key="1">
    <citation type="submission" date="2020-10" db="EMBL/GenBank/DDBJ databases">
        <authorList>
            <person name="Han B."/>
            <person name="Lu T."/>
            <person name="Zhao Q."/>
            <person name="Huang X."/>
            <person name="Zhao Y."/>
        </authorList>
    </citation>
    <scope>NUCLEOTIDE SEQUENCE</scope>
</reference>
<protein>
    <submittedName>
        <fullName evidence="2">Uncharacterized protein</fullName>
    </submittedName>
</protein>
<comment type="caution">
    <text evidence="2">The sequence shown here is derived from an EMBL/GenBank/DDBJ whole genome shotgun (WGS) entry which is preliminary data.</text>
</comment>
<feature type="compositionally biased region" description="Low complexity" evidence="1">
    <location>
        <begin position="54"/>
        <end position="66"/>
    </location>
</feature>
<evidence type="ECO:0000313" key="3">
    <source>
        <dbReference type="Proteomes" id="UP000604825"/>
    </source>
</evidence>
<dbReference type="PANTHER" id="PTHR34570">
    <property type="entry name" value="OS03G0593100 PROTEIN"/>
    <property type="match status" value="1"/>
</dbReference>
<dbReference type="AlphaFoldDB" id="A0A811M9L6"/>
<evidence type="ECO:0000313" key="2">
    <source>
        <dbReference type="EMBL" id="CAD6202483.1"/>
    </source>
</evidence>
<feature type="compositionally biased region" description="Basic and acidic residues" evidence="1">
    <location>
        <begin position="36"/>
        <end position="51"/>
    </location>
</feature>
<evidence type="ECO:0000256" key="1">
    <source>
        <dbReference type="SAM" id="MobiDB-lite"/>
    </source>
</evidence>
<dbReference type="Proteomes" id="UP000604825">
    <property type="component" value="Unassembled WGS sequence"/>
</dbReference>
<accession>A0A811M9L6</accession>
<name>A0A811M9L6_9POAL</name>
<dbReference type="OrthoDB" id="671858at2759"/>
<dbReference type="EMBL" id="CAJGYO010000001">
    <property type="protein sequence ID" value="CAD6202483.1"/>
    <property type="molecule type" value="Genomic_DNA"/>
</dbReference>
<sequence>MRRHSGSEASPSIIHTSSIALLQERFRNLQKVKEMREGRALQRVHTTDTDRTGSSSSLSSALNLGLQTANSNEQPRWFLHPDLIRPSRPLRGPAYHGLGANGVQTSPPPASSWGGMQNSGYRADVDVDTSLHL</sequence>
<gene>
    <name evidence="2" type="ORF">NCGR_LOCUS771</name>
</gene>
<organism evidence="2 3">
    <name type="scientific">Miscanthus lutarioriparius</name>
    <dbReference type="NCBI Taxonomy" id="422564"/>
    <lineage>
        <taxon>Eukaryota</taxon>
        <taxon>Viridiplantae</taxon>
        <taxon>Streptophyta</taxon>
        <taxon>Embryophyta</taxon>
        <taxon>Tracheophyta</taxon>
        <taxon>Spermatophyta</taxon>
        <taxon>Magnoliopsida</taxon>
        <taxon>Liliopsida</taxon>
        <taxon>Poales</taxon>
        <taxon>Poaceae</taxon>
        <taxon>PACMAD clade</taxon>
        <taxon>Panicoideae</taxon>
        <taxon>Andropogonodae</taxon>
        <taxon>Andropogoneae</taxon>
        <taxon>Saccharinae</taxon>
        <taxon>Miscanthus</taxon>
    </lineage>
</organism>
<feature type="region of interest" description="Disordered" evidence="1">
    <location>
        <begin position="36"/>
        <end position="66"/>
    </location>
</feature>
<dbReference type="PANTHER" id="PTHR34570:SF12">
    <property type="entry name" value="EXPRESSED PROTEIN"/>
    <property type="match status" value="1"/>
</dbReference>